<dbReference type="RefSeq" id="WP_173041672.1">
    <property type="nucleotide sequence ID" value="NZ_AP022870.1"/>
</dbReference>
<protein>
    <recommendedName>
        <fullName evidence="10">Polysaccharide biosynthesis protein C-terminal domain-containing protein</fullName>
    </recommendedName>
</protein>
<dbReference type="GO" id="GO:0005886">
    <property type="term" value="C:plasma membrane"/>
    <property type="evidence" value="ECO:0007669"/>
    <property type="project" value="UniProtKB-SubCell"/>
</dbReference>
<dbReference type="KEGG" id="pfla:Pflav_084120"/>
<evidence type="ECO:0000256" key="2">
    <source>
        <dbReference type="ARBA" id="ARBA00007430"/>
    </source>
</evidence>
<keyword evidence="6 7" id="KW-0472">Membrane</keyword>
<sequence length="682" mass="72015">MSDSLFGRAGKALGWSFASTALGRLSTLAIGIAIARLLGPEEFGTFAVATVALLAVLSFNELGVSLAIVRWPGDPKEIAPTVLTISVISSIIVYIGCFFGAPLFANAMGEPDATGVVRLLCLSVIIDGLVATPAAMLQREFRQGRKTIVDQTTHWLGSLTSIACAFTGMGAMSLAVGRLTGALAGAVLFIAFAPQAMRFGLNREKARALMRFGLPLAGSSIIVFAVNNVDRILVGATLGPVALGYYVLAANLAGWPINIFSQPVRAVAPAALARLQGDKPAMRTTFLSTAGLLAAATLPACVVLAAASEPLIRLVYGTVWEPAAMILPWLALVAAVRILFELVYDYFVVLASSRVVFTAQLAWLIALIPALIAGAAIAGLQGAGAAQLGVALVVVLPIYLYELRRSGIGAGSLAARLALPVLGAAVVGGVVAVTSHLITIDLLALAVAGLVGVAGMGALLYRLRHLIGTLRRIGASADAAPEPAPVPTPRDRWGPPRLFKRQTRATATSAVVRTAAPAASPSAVHNHLPVQLTARPQPARRAEPANLERSFSLDLRNSRTPFVGLLQPFYTVQGRPGLRGRHHQFRACGMRTRSRPQARMIPLEIFWGWGFGLVHKRRFASIVRRFVLCPRLRLPDAGSRGAREGVVSLDRWVGFGAGKRSWSLAVAVGTAKYHDPSDGFHL</sequence>
<gene>
    <name evidence="8" type="ORF">Pflav_084120</name>
</gene>
<keyword evidence="9" id="KW-1185">Reference proteome</keyword>
<reference evidence="8 9" key="2">
    <citation type="submission" date="2020-03" db="EMBL/GenBank/DDBJ databases">
        <authorList>
            <person name="Ichikawa N."/>
            <person name="Kimura A."/>
            <person name="Kitahashi Y."/>
            <person name="Uohara A."/>
        </authorList>
    </citation>
    <scope>NUCLEOTIDE SEQUENCE [LARGE SCALE GENOMIC DNA]</scope>
    <source>
        <strain evidence="8 9">NBRC 107702</strain>
    </source>
</reference>
<feature type="transmembrane region" description="Helical" evidence="7">
    <location>
        <begin position="208"/>
        <end position="226"/>
    </location>
</feature>
<feature type="transmembrane region" description="Helical" evidence="7">
    <location>
        <begin position="361"/>
        <end position="378"/>
    </location>
</feature>
<feature type="transmembrane region" description="Helical" evidence="7">
    <location>
        <begin position="326"/>
        <end position="349"/>
    </location>
</feature>
<dbReference type="Proteomes" id="UP000502508">
    <property type="component" value="Chromosome"/>
</dbReference>
<evidence type="ECO:0000256" key="3">
    <source>
        <dbReference type="ARBA" id="ARBA00022475"/>
    </source>
</evidence>
<feature type="transmembrane region" description="Helical" evidence="7">
    <location>
        <begin position="155"/>
        <end position="176"/>
    </location>
</feature>
<name>A0A6F8Y7A9_9ACTN</name>
<keyword evidence="4 7" id="KW-0812">Transmembrane</keyword>
<evidence type="ECO:0000256" key="1">
    <source>
        <dbReference type="ARBA" id="ARBA00004651"/>
    </source>
</evidence>
<evidence type="ECO:0000256" key="6">
    <source>
        <dbReference type="ARBA" id="ARBA00023136"/>
    </source>
</evidence>
<feature type="transmembrane region" description="Helical" evidence="7">
    <location>
        <begin position="116"/>
        <end position="135"/>
    </location>
</feature>
<feature type="transmembrane region" description="Helical" evidence="7">
    <location>
        <begin position="284"/>
        <end position="306"/>
    </location>
</feature>
<evidence type="ECO:0000256" key="4">
    <source>
        <dbReference type="ARBA" id="ARBA00022692"/>
    </source>
</evidence>
<keyword evidence="3" id="KW-1003">Cell membrane</keyword>
<feature type="transmembrane region" description="Helical" evidence="7">
    <location>
        <begin position="81"/>
        <end position="104"/>
    </location>
</feature>
<dbReference type="AlphaFoldDB" id="A0A6F8Y7A9"/>
<dbReference type="Pfam" id="PF13440">
    <property type="entry name" value="Polysacc_synt_3"/>
    <property type="match status" value="1"/>
</dbReference>
<dbReference type="PANTHER" id="PTHR30250:SF10">
    <property type="entry name" value="LIPOPOLYSACCHARIDE BIOSYNTHESIS PROTEIN WZXC"/>
    <property type="match status" value="1"/>
</dbReference>
<evidence type="ECO:0000313" key="8">
    <source>
        <dbReference type="EMBL" id="BCB82002.1"/>
    </source>
</evidence>
<dbReference type="EMBL" id="AP022870">
    <property type="protein sequence ID" value="BCB82002.1"/>
    <property type="molecule type" value="Genomic_DNA"/>
</dbReference>
<accession>A0A6F8Y7A9</accession>
<feature type="transmembrane region" description="Helical" evidence="7">
    <location>
        <begin position="12"/>
        <end position="34"/>
    </location>
</feature>
<organism evidence="8 9">
    <name type="scientific">Phytohabitans flavus</name>
    <dbReference type="NCBI Taxonomy" id="1076124"/>
    <lineage>
        <taxon>Bacteria</taxon>
        <taxon>Bacillati</taxon>
        <taxon>Actinomycetota</taxon>
        <taxon>Actinomycetes</taxon>
        <taxon>Micromonosporales</taxon>
        <taxon>Micromonosporaceae</taxon>
    </lineage>
</organism>
<evidence type="ECO:0000256" key="5">
    <source>
        <dbReference type="ARBA" id="ARBA00022989"/>
    </source>
</evidence>
<evidence type="ECO:0008006" key="10">
    <source>
        <dbReference type="Google" id="ProtNLM"/>
    </source>
</evidence>
<feature type="transmembrane region" description="Helical" evidence="7">
    <location>
        <begin position="46"/>
        <end position="69"/>
    </location>
</feature>
<keyword evidence="5 7" id="KW-1133">Transmembrane helix</keyword>
<feature type="transmembrane region" description="Helical" evidence="7">
    <location>
        <begin position="384"/>
        <end position="401"/>
    </location>
</feature>
<evidence type="ECO:0000313" key="9">
    <source>
        <dbReference type="Proteomes" id="UP000502508"/>
    </source>
</evidence>
<reference evidence="8 9" key="1">
    <citation type="submission" date="2020-03" db="EMBL/GenBank/DDBJ databases">
        <title>Whole genome shotgun sequence of Phytohabitans flavus NBRC 107702.</title>
        <authorList>
            <person name="Komaki H."/>
            <person name="Tamura T."/>
        </authorList>
    </citation>
    <scope>NUCLEOTIDE SEQUENCE [LARGE SCALE GENOMIC DNA]</scope>
    <source>
        <strain evidence="8 9">NBRC 107702</strain>
    </source>
</reference>
<feature type="transmembrane region" description="Helical" evidence="7">
    <location>
        <begin position="442"/>
        <end position="463"/>
    </location>
</feature>
<evidence type="ECO:0000256" key="7">
    <source>
        <dbReference type="SAM" id="Phobius"/>
    </source>
</evidence>
<comment type="similarity">
    <text evidence="2">Belongs to the polysaccharide synthase family.</text>
</comment>
<dbReference type="InterPro" id="IPR050833">
    <property type="entry name" value="Poly_Biosynth_Transport"/>
</dbReference>
<dbReference type="PANTHER" id="PTHR30250">
    <property type="entry name" value="PST FAMILY PREDICTED COLANIC ACID TRANSPORTER"/>
    <property type="match status" value="1"/>
</dbReference>
<feature type="transmembrane region" description="Helical" evidence="7">
    <location>
        <begin position="182"/>
        <end position="201"/>
    </location>
</feature>
<feature type="transmembrane region" description="Helical" evidence="7">
    <location>
        <begin position="232"/>
        <end position="255"/>
    </location>
</feature>
<feature type="transmembrane region" description="Helical" evidence="7">
    <location>
        <begin position="413"/>
        <end position="436"/>
    </location>
</feature>
<dbReference type="CDD" id="cd13127">
    <property type="entry name" value="MATE_tuaB_like"/>
    <property type="match status" value="1"/>
</dbReference>
<comment type="subcellular location">
    <subcellularLocation>
        <location evidence="1">Cell membrane</location>
        <topology evidence="1">Multi-pass membrane protein</topology>
    </subcellularLocation>
</comment>
<proteinExistence type="inferred from homology"/>